<geneLocation type="plasmid" evidence="1 2">
    <name>unnamed2</name>
</geneLocation>
<evidence type="ECO:0000313" key="1">
    <source>
        <dbReference type="EMBL" id="UZJ26948.1"/>
    </source>
</evidence>
<reference evidence="1" key="1">
    <citation type="submission" date="2022-10" db="EMBL/GenBank/DDBJ databases">
        <title>Rhodococcus sp.75.</title>
        <authorList>
            <person name="Sun M."/>
        </authorList>
    </citation>
    <scope>NUCLEOTIDE SEQUENCE</scope>
    <source>
        <strain evidence="1">75</strain>
        <plasmid evidence="1">unnamed2</plasmid>
    </source>
</reference>
<keyword evidence="2" id="KW-1185">Reference proteome</keyword>
<name>A0ABY6P762_9NOCA</name>
<organism evidence="1 2">
    <name type="scientific">Rhodococcus antarcticus</name>
    <dbReference type="NCBI Taxonomy" id="2987751"/>
    <lineage>
        <taxon>Bacteria</taxon>
        <taxon>Bacillati</taxon>
        <taxon>Actinomycetota</taxon>
        <taxon>Actinomycetes</taxon>
        <taxon>Mycobacteriales</taxon>
        <taxon>Nocardiaceae</taxon>
        <taxon>Rhodococcus</taxon>
    </lineage>
</organism>
<keyword evidence="1" id="KW-0614">Plasmid</keyword>
<accession>A0ABY6P762</accession>
<sequence length="64" mass="7222">MSRTSRELLDLSVRSPCPRAVRHHDQYFHVQPSSVCCGTTDWTSSVTPGQIRVTWHNSLITPVS</sequence>
<dbReference type="EMBL" id="CP110617">
    <property type="protein sequence ID" value="UZJ26948.1"/>
    <property type="molecule type" value="Genomic_DNA"/>
</dbReference>
<dbReference type="Proteomes" id="UP001164965">
    <property type="component" value="Plasmid unnamed2"/>
</dbReference>
<gene>
    <name evidence="1" type="ORF">RHODO2019_18855</name>
</gene>
<evidence type="ECO:0000313" key="2">
    <source>
        <dbReference type="Proteomes" id="UP001164965"/>
    </source>
</evidence>
<dbReference type="RefSeq" id="WP_265385052.1">
    <property type="nucleotide sequence ID" value="NZ_CP110617.1"/>
</dbReference>
<proteinExistence type="predicted"/>
<protein>
    <submittedName>
        <fullName evidence="1">Uncharacterized protein</fullName>
    </submittedName>
</protein>